<protein>
    <submittedName>
        <fullName evidence="1">Uncharacterized protein</fullName>
    </submittedName>
</protein>
<dbReference type="Proteomes" id="UP000016617">
    <property type="component" value="Unassembled WGS sequence"/>
</dbReference>
<evidence type="ECO:0000313" key="2">
    <source>
        <dbReference type="Proteomes" id="UP000016617"/>
    </source>
</evidence>
<dbReference type="HOGENOM" id="CLU_2653051_0_0_9"/>
<accession>U2K9P4</accession>
<evidence type="ECO:0000313" key="1">
    <source>
        <dbReference type="EMBL" id="ERJ73894.1"/>
    </source>
</evidence>
<proteinExistence type="predicted"/>
<reference evidence="1 2" key="1">
    <citation type="submission" date="2013-06" db="EMBL/GenBank/DDBJ databases">
        <authorList>
            <person name="Weinstock G."/>
            <person name="Sodergren E."/>
            <person name="Lobos E.A."/>
            <person name="Fulton L."/>
            <person name="Fulton R."/>
            <person name="Courtney L."/>
            <person name="Fronick C."/>
            <person name="O'Laughlin M."/>
            <person name="Godfrey J."/>
            <person name="Wilson R.M."/>
            <person name="Miner T."/>
            <person name="Farmer C."/>
            <person name="Delehaunty K."/>
            <person name="Cordes M."/>
            <person name="Minx P."/>
            <person name="Tomlinson C."/>
            <person name="Chen J."/>
            <person name="Wollam A."/>
            <person name="Pepin K.H."/>
            <person name="Bhonagiri V."/>
            <person name="Zhang X."/>
            <person name="Warren W."/>
            <person name="Mitreva M."/>
            <person name="Mardis E.R."/>
            <person name="Wilson R.K."/>
        </authorList>
    </citation>
    <scope>NUCLEOTIDE SEQUENCE [LARGE SCALE GENOMIC DNA]</scope>
    <source>
        <strain evidence="1 2">W1703</strain>
    </source>
</reference>
<dbReference type="AlphaFoldDB" id="U2K9P4"/>
<gene>
    <name evidence="1" type="ORF">HMPREF1557_02001</name>
</gene>
<dbReference type="EMBL" id="AWVA01000120">
    <property type="protein sequence ID" value="ERJ73894.1"/>
    <property type="molecule type" value="Genomic_DNA"/>
</dbReference>
<comment type="caution">
    <text evidence="1">The sequence shown here is derived from an EMBL/GenBank/DDBJ whole genome shotgun (WGS) entry which is preliminary data.</text>
</comment>
<organism evidence="1 2">
    <name type="scientific">Streptococcus sobrinus W1703</name>
    <dbReference type="NCBI Taxonomy" id="1227275"/>
    <lineage>
        <taxon>Bacteria</taxon>
        <taxon>Bacillati</taxon>
        <taxon>Bacillota</taxon>
        <taxon>Bacilli</taxon>
        <taxon>Lactobacillales</taxon>
        <taxon>Streptococcaceae</taxon>
        <taxon>Streptococcus</taxon>
    </lineage>
</organism>
<name>U2K9P4_9STRE</name>
<sequence>MTHKVAKINQLCEASQKTADNFYVQLSGLTKGHENQIVDFTVWLELARKIINNFRRHSNKRKADDAFLLKLVNSHR</sequence>